<accession>A0A6A6AIQ5</accession>
<gene>
    <name evidence="3" type="ORF">P153DRAFT_384590</name>
</gene>
<feature type="compositionally biased region" description="Acidic residues" evidence="2">
    <location>
        <begin position="44"/>
        <end position="57"/>
    </location>
</feature>
<dbReference type="EMBL" id="ML977504">
    <property type="protein sequence ID" value="KAF2130311.1"/>
    <property type="molecule type" value="Genomic_DNA"/>
</dbReference>
<dbReference type="GeneID" id="54410785"/>
<keyword evidence="1" id="KW-0175">Coiled coil</keyword>
<dbReference type="Proteomes" id="UP000799771">
    <property type="component" value="Unassembled WGS sequence"/>
</dbReference>
<evidence type="ECO:0000313" key="3">
    <source>
        <dbReference type="EMBL" id="KAF2130311.1"/>
    </source>
</evidence>
<dbReference type="AlphaFoldDB" id="A0A6A6AIQ5"/>
<feature type="coiled-coil region" evidence="1">
    <location>
        <begin position="196"/>
        <end position="282"/>
    </location>
</feature>
<feature type="compositionally biased region" description="Polar residues" evidence="2">
    <location>
        <begin position="89"/>
        <end position="108"/>
    </location>
</feature>
<dbReference type="RefSeq" id="XP_033524698.1">
    <property type="nucleotide sequence ID" value="XM_033670353.1"/>
</dbReference>
<evidence type="ECO:0000313" key="4">
    <source>
        <dbReference type="Proteomes" id="UP000799771"/>
    </source>
</evidence>
<protein>
    <submittedName>
        <fullName evidence="3">Uncharacterized protein</fullName>
    </submittedName>
</protein>
<evidence type="ECO:0000256" key="1">
    <source>
        <dbReference type="SAM" id="Coils"/>
    </source>
</evidence>
<organism evidence="3 4">
    <name type="scientific">Dothidotthia symphoricarpi CBS 119687</name>
    <dbReference type="NCBI Taxonomy" id="1392245"/>
    <lineage>
        <taxon>Eukaryota</taxon>
        <taxon>Fungi</taxon>
        <taxon>Dikarya</taxon>
        <taxon>Ascomycota</taxon>
        <taxon>Pezizomycotina</taxon>
        <taxon>Dothideomycetes</taxon>
        <taxon>Pleosporomycetidae</taxon>
        <taxon>Pleosporales</taxon>
        <taxon>Dothidotthiaceae</taxon>
        <taxon>Dothidotthia</taxon>
    </lineage>
</organism>
<reference evidence="3" key="1">
    <citation type="journal article" date="2020" name="Stud. Mycol.">
        <title>101 Dothideomycetes genomes: a test case for predicting lifestyles and emergence of pathogens.</title>
        <authorList>
            <person name="Haridas S."/>
            <person name="Albert R."/>
            <person name="Binder M."/>
            <person name="Bloem J."/>
            <person name="Labutti K."/>
            <person name="Salamov A."/>
            <person name="Andreopoulos B."/>
            <person name="Baker S."/>
            <person name="Barry K."/>
            <person name="Bills G."/>
            <person name="Bluhm B."/>
            <person name="Cannon C."/>
            <person name="Castanera R."/>
            <person name="Culley D."/>
            <person name="Daum C."/>
            <person name="Ezra D."/>
            <person name="Gonzalez J."/>
            <person name="Henrissat B."/>
            <person name="Kuo A."/>
            <person name="Liang C."/>
            <person name="Lipzen A."/>
            <person name="Lutzoni F."/>
            <person name="Magnuson J."/>
            <person name="Mondo S."/>
            <person name="Nolan M."/>
            <person name="Ohm R."/>
            <person name="Pangilinan J."/>
            <person name="Park H.-J."/>
            <person name="Ramirez L."/>
            <person name="Alfaro M."/>
            <person name="Sun H."/>
            <person name="Tritt A."/>
            <person name="Yoshinaga Y."/>
            <person name="Zwiers L.-H."/>
            <person name="Turgeon B."/>
            <person name="Goodwin S."/>
            <person name="Spatafora J."/>
            <person name="Crous P."/>
            <person name="Grigoriev I."/>
        </authorList>
    </citation>
    <scope>NUCLEOTIDE SEQUENCE</scope>
    <source>
        <strain evidence="3">CBS 119687</strain>
    </source>
</reference>
<evidence type="ECO:0000256" key="2">
    <source>
        <dbReference type="SAM" id="MobiDB-lite"/>
    </source>
</evidence>
<proteinExistence type="predicted"/>
<feature type="region of interest" description="Disordered" evidence="2">
    <location>
        <begin position="1"/>
        <end position="122"/>
    </location>
</feature>
<name>A0A6A6AIQ5_9PLEO</name>
<sequence>MSTTSCDQRHANLKVPIPGGLRPHAILRPVNRSLEDRLEVNSAGDDDSSSEEDDGSSEENGSSSSDDRFEEEADCRMTQFYEGEYLHSGPSSPGSATEDSYDSCQAASSDVEPTPDTSDHNDHVNAQMTWMIETRHLRPSNVHPFNRYAVGDTDDDDSHINSPSPYESLGFVNPKSALSDAILFSHPAYAHLKTPAQRVKHTLAVAENYLEEARTELEDALMDLRQAKRFAEAEKRVGYSVKDTKAELRVAKTKFETARIAVDRAEADVNQAKEQLEKVDGETKVSQSQLMTPDLTPSKVASMGHVIVITE</sequence>
<keyword evidence="4" id="KW-1185">Reference proteome</keyword>